<evidence type="ECO:0000259" key="9">
    <source>
        <dbReference type="Pfam" id="PF12704"/>
    </source>
</evidence>
<feature type="domain" description="ABC3 transporter permease C-terminal" evidence="8">
    <location>
        <begin position="267"/>
        <end position="389"/>
    </location>
</feature>
<feature type="transmembrane region" description="Helical" evidence="7">
    <location>
        <begin position="361"/>
        <end position="381"/>
    </location>
</feature>
<dbReference type="Pfam" id="PF02687">
    <property type="entry name" value="FtsX"/>
    <property type="match status" value="1"/>
</dbReference>
<proteinExistence type="inferred from homology"/>
<dbReference type="GO" id="GO:0005886">
    <property type="term" value="C:plasma membrane"/>
    <property type="evidence" value="ECO:0007669"/>
    <property type="project" value="UniProtKB-SubCell"/>
</dbReference>
<dbReference type="GO" id="GO:0022857">
    <property type="term" value="F:transmembrane transporter activity"/>
    <property type="evidence" value="ECO:0007669"/>
    <property type="project" value="TreeGrafter"/>
</dbReference>
<dbReference type="InterPro" id="IPR025857">
    <property type="entry name" value="MacB_PCD"/>
</dbReference>
<comment type="caution">
    <text evidence="10">The sequence shown here is derived from an EMBL/GenBank/DDBJ whole genome shotgun (WGS) entry which is preliminary data.</text>
</comment>
<reference evidence="10 11" key="1">
    <citation type="journal article" date="2016" name="Nat. Commun.">
        <title>Thousands of microbial genomes shed light on interconnected biogeochemical processes in an aquifer system.</title>
        <authorList>
            <person name="Anantharaman K."/>
            <person name="Brown C.T."/>
            <person name="Hug L.A."/>
            <person name="Sharon I."/>
            <person name="Castelle C.J."/>
            <person name="Probst A.J."/>
            <person name="Thomas B.C."/>
            <person name="Singh A."/>
            <person name="Wilkins M.J."/>
            <person name="Karaoz U."/>
            <person name="Brodie E.L."/>
            <person name="Williams K.H."/>
            <person name="Hubbard S.S."/>
            <person name="Banfield J.F."/>
        </authorList>
    </citation>
    <scope>NUCLEOTIDE SEQUENCE [LARGE SCALE GENOMIC DNA]</scope>
</reference>
<dbReference type="AlphaFoldDB" id="A0A1F7VB82"/>
<name>A0A1F7VB82_9BACT</name>
<dbReference type="InterPro" id="IPR003838">
    <property type="entry name" value="ABC3_permease_C"/>
</dbReference>
<organism evidence="10 11">
    <name type="scientific">Candidatus Uhrbacteria bacterium RIFCSPLOWO2_02_FULL_48_12</name>
    <dbReference type="NCBI Taxonomy" id="1802407"/>
    <lineage>
        <taxon>Bacteria</taxon>
        <taxon>Candidatus Uhriibacteriota</taxon>
    </lineage>
</organism>
<protein>
    <recommendedName>
        <fullName evidence="12">ABC3 transporter permease protein domain-containing protein</fullName>
    </recommendedName>
</protein>
<feature type="domain" description="MacB-like periplasmic core" evidence="9">
    <location>
        <begin position="9"/>
        <end position="238"/>
    </location>
</feature>
<sequence>MFKTRPLRTSLTILGVGVGIGAILFLVSLGYGMQTLLLEKITTSESLLSLDVNPPESGIIHLGKKQIAAFAALDHVKEVSPVANIPAQISLNEFTGDALANVIKPSYFRLSGAEPMVGRFFLEPDRLGGSGEKGKMVITSTVAKLFNIKPGSAVGQKLSVTLFFSPIEEAADGTTSTSGSVVEKRAEFEVIGVIENNISSLIYIDVGDVPDLPIAEYAQAKVRVESMEFLDPVREQVKEMGFSVFALSDTIAEANKIFKAIQVILALFGIVALLVAAIGMFNTVTIALLERTQEIGIMKAIGAGASDILIMFLTESALMGFLGGVSGVILGYTGGEIFNFILNILASRLGGKSMNLFVRPLWFIMSIIIFSTVVGFLTGVLPARRAAKLKTLEALRYK</sequence>
<dbReference type="STRING" id="1802407.A3I40_00085"/>
<evidence type="ECO:0000313" key="11">
    <source>
        <dbReference type="Proteomes" id="UP000178723"/>
    </source>
</evidence>
<evidence type="ECO:0000256" key="3">
    <source>
        <dbReference type="ARBA" id="ARBA00022692"/>
    </source>
</evidence>
<comment type="subcellular location">
    <subcellularLocation>
        <location evidence="1">Cell membrane</location>
        <topology evidence="1">Multi-pass membrane protein</topology>
    </subcellularLocation>
</comment>
<dbReference type="InterPro" id="IPR050250">
    <property type="entry name" value="Macrolide_Exporter_MacB"/>
</dbReference>
<dbReference type="Pfam" id="PF12704">
    <property type="entry name" value="MacB_PCD"/>
    <property type="match status" value="1"/>
</dbReference>
<dbReference type="Proteomes" id="UP000178723">
    <property type="component" value="Unassembled WGS sequence"/>
</dbReference>
<comment type="similarity">
    <text evidence="6">Belongs to the ABC-4 integral membrane protein family.</text>
</comment>
<evidence type="ECO:0000256" key="6">
    <source>
        <dbReference type="ARBA" id="ARBA00038076"/>
    </source>
</evidence>
<evidence type="ECO:0008006" key="12">
    <source>
        <dbReference type="Google" id="ProtNLM"/>
    </source>
</evidence>
<accession>A0A1F7VB82</accession>
<evidence type="ECO:0000256" key="1">
    <source>
        <dbReference type="ARBA" id="ARBA00004651"/>
    </source>
</evidence>
<evidence type="ECO:0000256" key="2">
    <source>
        <dbReference type="ARBA" id="ARBA00022475"/>
    </source>
</evidence>
<keyword evidence="2" id="KW-1003">Cell membrane</keyword>
<keyword evidence="4 7" id="KW-1133">Transmembrane helix</keyword>
<evidence type="ECO:0000313" key="10">
    <source>
        <dbReference type="EMBL" id="OGL87388.1"/>
    </source>
</evidence>
<keyword evidence="5 7" id="KW-0472">Membrane</keyword>
<dbReference type="PANTHER" id="PTHR30572">
    <property type="entry name" value="MEMBRANE COMPONENT OF TRANSPORTER-RELATED"/>
    <property type="match status" value="1"/>
</dbReference>
<evidence type="ECO:0000256" key="7">
    <source>
        <dbReference type="SAM" id="Phobius"/>
    </source>
</evidence>
<dbReference type="PANTHER" id="PTHR30572:SF4">
    <property type="entry name" value="ABC TRANSPORTER PERMEASE YTRF"/>
    <property type="match status" value="1"/>
</dbReference>
<feature type="transmembrane region" description="Helical" evidence="7">
    <location>
        <begin position="263"/>
        <end position="289"/>
    </location>
</feature>
<gene>
    <name evidence="10" type="ORF">A3I40_00085</name>
</gene>
<evidence type="ECO:0000256" key="4">
    <source>
        <dbReference type="ARBA" id="ARBA00022989"/>
    </source>
</evidence>
<keyword evidence="3 7" id="KW-0812">Transmembrane</keyword>
<feature type="transmembrane region" description="Helical" evidence="7">
    <location>
        <begin position="12"/>
        <end position="31"/>
    </location>
</feature>
<evidence type="ECO:0000259" key="8">
    <source>
        <dbReference type="Pfam" id="PF02687"/>
    </source>
</evidence>
<evidence type="ECO:0000256" key="5">
    <source>
        <dbReference type="ARBA" id="ARBA00023136"/>
    </source>
</evidence>
<dbReference type="EMBL" id="MGEP01000013">
    <property type="protein sequence ID" value="OGL87388.1"/>
    <property type="molecule type" value="Genomic_DNA"/>
</dbReference>